<comment type="catalytic activity">
    <reaction evidence="15">
        <text>ATP + H2O + 4 H(+)(in) = ADP + phosphate + 5 H(+)(out)</text>
        <dbReference type="Rhea" id="RHEA:57720"/>
        <dbReference type="ChEBI" id="CHEBI:15377"/>
        <dbReference type="ChEBI" id="CHEBI:15378"/>
        <dbReference type="ChEBI" id="CHEBI:30616"/>
        <dbReference type="ChEBI" id="CHEBI:43474"/>
        <dbReference type="ChEBI" id="CHEBI:456216"/>
        <dbReference type="EC" id="7.1.2.2"/>
    </reaction>
</comment>
<keyword evidence="8" id="KW-0375">Hydrogen ion transport</keyword>
<keyword evidence="13" id="KW-0139">CF(1)</keyword>
<evidence type="ECO:0000313" key="19">
    <source>
        <dbReference type="Proteomes" id="UP000222542"/>
    </source>
</evidence>
<keyword evidence="19" id="KW-1185">Reference proteome</keyword>
<evidence type="ECO:0000256" key="12">
    <source>
        <dbReference type="ARBA" id="ARBA00023136"/>
    </source>
</evidence>
<dbReference type="PANTHER" id="PTHR15184">
    <property type="entry name" value="ATP SYNTHASE"/>
    <property type="match status" value="1"/>
</dbReference>
<evidence type="ECO:0000256" key="11">
    <source>
        <dbReference type="ARBA" id="ARBA00023065"/>
    </source>
</evidence>
<dbReference type="GO" id="GO:0045259">
    <property type="term" value="C:proton-transporting ATP synthase complex"/>
    <property type="evidence" value="ECO:0007669"/>
    <property type="project" value="UniProtKB-KW"/>
</dbReference>
<evidence type="ECO:0000256" key="10">
    <source>
        <dbReference type="ARBA" id="ARBA00022967"/>
    </source>
</evidence>
<evidence type="ECO:0000313" key="18">
    <source>
        <dbReference type="EMBL" id="PHT94391.1"/>
    </source>
</evidence>
<keyword evidence="14" id="KW-0066">ATP synthesis</keyword>
<evidence type="ECO:0000256" key="13">
    <source>
        <dbReference type="ARBA" id="ARBA00023196"/>
    </source>
</evidence>
<accession>A0A2G3AJG6</accession>
<dbReference type="STRING" id="4072.A0A2G3AJG6"/>
<keyword evidence="16" id="KW-1133">Transmembrane helix</keyword>
<evidence type="ECO:0000256" key="4">
    <source>
        <dbReference type="ARBA" id="ARBA00012473"/>
    </source>
</evidence>
<dbReference type="InterPro" id="IPR050053">
    <property type="entry name" value="ATPase_alpha/beta_chains"/>
</dbReference>
<dbReference type="SUPFAM" id="SSF81301">
    <property type="entry name" value="Nucleotidyltransferase"/>
    <property type="match status" value="1"/>
</dbReference>
<keyword evidence="16" id="KW-0812">Transmembrane</keyword>
<reference evidence="18 19" key="1">
    <citation type="journal article" date="2014" name="Nat. Genet.">
        <title>Genome sequence of the hot pepper provides insights into the evolution of pungency in Capsicum species.</title>
        <authorList>
            <person name="Kim S."/>
            <person name="Park M."/>
            <person name="Yeom S.I."/>
            <person name="Kim Y.M."/>
            <person name="Lee J.M."/>
            <person name="Lee H.A."/>
            <person name="Seo E."/>
            <person name="Choi J."/>
            <person name="Cheong K."/>
            <person name="Kim K.T."/>
            <person name="Jung K."/>
            <person name="Lee G.W."/>
            <person name="Oh S.K."/>
            <person name="Bae C."/>
            <person name="Kim S.B."/>
            <person name="Lee H.Y."/>
            <person name="Kim S.Y."/>
            <person name="Kim M.S."/>
            <person name="Kang B.C."/>
            <person name="Jo Y.D."/>
            <person name="Yang H.B."/>
            <person name="Jeong H.J."/>
            <person name="Kang W.H."/>
            <person name="Kwon J.K."/>
            <person name="Shin C."/>
            <person name="Lim J.Y."/>
            <person name="Park J.H."/>
            <person name="Huh J.H."/>
            <person name="Kim J.S."/>
            <person name="Kim B.D."/>
            <person name="Cohen O."/>
            <person name="Paran I."/>
            <person name="Suh M.C."/>
            <person name="Lee S.B."/>
            <person name="Kim Y.K."/>
            <person name="Shin Y."/>
            <person name="Noh S.J."/>
            <person name="Park J."/>
            <person name="Seo Y.S."/>
            <person name="Kwon S.Y."/>
            <person name="Kim H.A."/>
            <person name="Park J.M."/>
            <person name="Kim H.J."/>
            <person name="Choi S.B."/>
            <person name="Bosland P.W."/>
            <person name="Reeves G."/>
            <person name="Jo S.H."/>
            <person name="Lee B.W."/>
            <person name="Cho H.T."/>
            <person name="Choi H.S."/>
            <person name="Lee M.S."/>
            <person name="Yu Y."/>
            <person name="Do Choi Y."/>
            <person name="Park B.S."/>
            <person name="van Deynze A."/>
            <person name="Ashrafi H."/>
            <person name="Hill T."/>
            <person name="Kim W.T."/>
            <person name="Pai H.S."/>
            <person name="Ahn H.K."/>
            <person name="Yeam I."/>
            <person name="Giovannoni J.J."/>
            <person name="Rose J.K."/>
            <person name="Sorensen I."/>
            <person name="Lee S.J."/>
            <person name="Kim R.W."/>
            <person name="Choi I.Y."/>
            <person name="Choi B.S."/>
            <person name="Lim J.S."/>
            <person name="Lee Y.H."/>
            <person name="Choi D."/>
        </authorList>
    </citation>
    <scope>NUCLEOTIDE SEQUENCE [LARGE SCALE GENOMIC DNA]</scope>
    <source>
        <strain evidence="19">cv. CM334</strain>
    </source>
</reference>
<dbReference type="SUPFAM" id="SSF52540">
    <property type="entry name" value="P-loop containing nucleoside triphosphate hydrolases"/>
    <property type="match status" value="1"/>
</dbReference>
<dbReference type="GO" id="GO:0005524">
    <property type="term" value="F:ATP binding"/>
    <property type="evidence" value="ECO:0007669"/>
    <property type="project" value="UniProtKB-KW"/>
</dbReference>
<feature type="domain" description="ATP synthase A/B type C-terminal" evidence="17">
    <location>
        <begin position="119"/>
        <end position="170"/>
    </location>
</feature>
<comment type="subcellular location">
    <subcellularLocation>
        <location evidence="1">Mitochondrion inner membrane</location>
    </subcellularLocation>
</comment>
<reference evidence="18 19" key="2">
    <citation type="journal article" date="2017" name="Genome Biol.">
        <title>New reference genome sequences of hot pepper reveal the massive evolution of plant disease-resistance genes by retroduplication.</title>
        <authorList>
            <person name="Kim S."/>
            <person name="Park J."/>
            <person name="Yeom S.I."/>
            <person name="Kim Y.M."/>
            <person name="Seo E."/>
            <person name="Kim K.T."/>
            <person name="Kim M.S."/>
            <person name="Lee J.M."/>
            <person name="Cheong K."/>
            <person name="Shin H.S."/>
            <person name="Kim S.B."/>
            <person name="Han K."/>
            <person name="Lee J."/>
            <person name="Park M."/>
            <person name="Lee H.A."/>
            <person name="Lee H.Y."/>
            <person name="Lee Y."/>
            <person name="Oh S."/>
            <person name="Lee J.H."/>
            <person name="Choi E."/>
            <person name="Choi E."/>
            <person name="Lee S.E."/>
            <person name="Jeon J."/>
            <person name="Kim H."/>
            <person name="Choi G."/>
            <person name="Song H."/>
            <person name="Lee J."/>
            <person name="Lee S.C."/>
            <person name="Kwon J.K."/>
            <person name="Lee H.Y."/>
            <person name="Koo N."/>
            <person name="Hong Y."/>
            <person name="Kim R.W."/>
            <person name="Kang W.H."/>
            <person name="Huh J.H."/>
            <person name="Kang B.C."/>
            <person name="Yang T.J."/>
            <person name="Lee Y.H."/>
            <person name="Bennetzen J.L."/>
            <person name="Choi D."/>
        </authorList>
    </citation>
    <scope>NUCLEOTIDE SEQUENCE [LARGE SCALE GENOMIC DNA]</scope>
    <source>
        <strain evidence="19">cv. CM334</strain>
    </source>
</reference>
<dbReference type="Pfam" id="PF22919">
    <property type="entry name" value="ATP-synt_VA_C"/>
    <property type="match status" value="1"/>
</dbReference>
<evidence type="ECO:0000256" key="7">
    <source>
        <dbReference type="ARBA" id="ARBA00022741"/>
    </source>
</evidence>
<dbReference type="InterPro" id="IPR027417">
    <property type="entry name" value="P-loop_NTPase"/>
</dbReference>
<dbReference type="GO" id="GO:1902600">
    <property type="term" value="P:proton transmembrane transport"/>
    <property type="evidence" value="ECO:0007669"/>
    <property type="project" value="UniProtKB-KW"/>
</dbReference>
<evidence type="ECO:0000259" key="17">
    <source>
        <dbReference type="Pfam" id="PF22919"/>
    </source>
</evidence>
<keyword evidence="11" id="KW-0406">Ion transport</keyword>
<keyword evidence="6" id="KW-0813">Transport</keyword>
<keyword evidence="9" id="KW-0067">ATP-binding</keyword>
<evidence type="ECO:0000256" key="2">
    <source>
        <dbReference type="ARBA" id="ARBA00008936"/>
    </source>
</evidence>
<dbReference type="Gene3D" id="3.30.460.10">
    <property type="entry name" value="Beta Polymerase, domain 2"/>
    <property type="match status" value="1"/>
</dbReference>
<evidence type="ECO:0000256" key="1">
    <source>
        <dbReference type="ARBA" id="ARBA00004273"/>
    </source>
</evidence>
<dbReference type="Gramene" id="PHT94391">
    <property type="protein sequence ID" value="PHT94391"/>
    <property type="gene ID" value="T459_02273"/>
</dbReference>
<feature type="transmembrane region" description="Helical" evidence="16">
    <location>
        <begin position="35"/>
        <end position="55"/>
    </location>
</feature>
<dbReference type="AlphaFoldDB" id="A0A2G3AJG6"/>
<evidence type="ECO:0000256" key="9">
    <source>
        <dbReference type="ARBA" id="ARBA00022840"/>
    </source>
</evidence>
<dbReference type="GO" id="GO:0006754">
    <property type="term" value="P:ATP biosynthetic process"/>
    <property type="evidence" value="ECO:0007669"/>
    <property type="project" value="UniProtKB-KW"/>
</dbReference>
<evidence type="ECO:0000256" key="3">
    <source>
        <dbReference type="ARBA" id="ARBA00011648"/>
    </source>
</evidence>
<evidence type="ECO:0000256" key="6">
    <source>
        <dbReference type="ARBA" id="ARBA00022448"/>
    </source>
</evidence>
<dbReference type="EC" id="7.1.2.2" evidence="4"/>
<dbReference type="PANTHER" id="PTHR15184:SF82">
    <property type="entry name" value="ATP SYNTHASE SUBUNIT BETA, MITOCHONDRIAL"/>
    <property type="match status" value="1"/>
</dbReference>
<evidence type="ECO:0000256" key="15">
    <source>
        <dbReference type="ARBA" id="ARBA00048383"/>
    </source>
</evidence>
<dbReference type="Proteomes" id="UP000222542">
    <property type="component" value="Unassembled WGS sequence"/>
</dbReference>
<evidence type="ECO:0000256" key="16">
    <source>
        <dbReference type="SAM" id="Phobius"/>
    </source>
</evidence>
<dbReference type="EMBL" id="AYRZ02000001">
    <property type="protein sequence ID" value="PHT94391.1"/>
    <property type="molecule type" value="Genomic_DNA"/>
</dbReference>
<gene>
    <name evidence="18" type="ORF">T459_02273</name>
</gene>
<dbReference type="Gene3D" id="3.40.50.12240">
    <property type="match status" value="1"/>
</dbReference>
<sequence>MVKVQWRHRPVDEATWEVDSDMHSFYPQLFFDSVALWYFWSVGVIDMIFDAFWLLDSTSDFSIFAGVGERTQEGNGLYREMIESGVIKLGEKQGESKCALVYSQMNEPPGARARLGLIARGLQKVLQNYKNLQDIIAILGMDELIEYDKMTVAYARKIQRFLRQPFHIAEVFTGAPGKKDGHVQGLPGGGNEEFNSKPNFWSRSGSTVDPFGSFVSNLFTSGGDLDISMELPNGSYSAGKKYKLSLLGDILKALTAKGLIGCVLGEFPACALKDKRMVGDHGHGKLGKLNECHTQTTRRISNIRTVGVEFKRAVIWGNPIEIDDGTRRGFFSIPQEMVPKAVGQQDAPRSNVVKIKTFKSLPSVGTDNRIPKTKLNILRPET</sequence>
<evidence type="ECO:0000256" key="8">
    <source>
        <dbReference type="ARBA" id="ARBA00022781"/>
    </source>
</evidence>
<protein>
    <recommendedName>
        <fullName evidence="5">ATP synthase subunit beta, mitochondrial</fullName>
        <ecNumber evidence="4">7.1.2.2</ecNumber>
    </recommendedName>
</protein>
<dbReference type="SUPFAM" id="SSF47917">
    <property type="entry name" value="C-terminal domain of alpha and beta subunits of F1 ATP synthase"/>
    <property type="match status" value="1"/>
</dbReference>
<dbReference type="InterPro" id="IPR043519">
    <property type="entry name" value="NT_sf"/>
</dbReference>
<dbReference type="GO" id="GO:0005743">
    <property type="term" value="C:mitochondrial inner membrane"/>
    <property type="evidence" value="ECO:0007669"/>
    <property type="project" value="UniProtKB-SubCell"/>
</dbReference>
<name>A0A2G3AJG6_CAPAN</name>
<organism evidence="18 19">
    <name type="scientific">Capsicum annuum</name>
    <name type="common">Capsicum pepper</name>
    <dbReference type="NCBI Taxonomy" id="4072"/>
    <lineage>
        <taxon>Eukaryota</taxon>
        <taxon>Viridiplantae</taxon>
        <taxon>Streptophyta</taxon>
        <taxon>Embryophyta</taxon>
        <taxon>Tracheophyta</taxon>
        <taxon>Spermatophyta</taxon>
        <taxon>Magnoliopsida</taxon>
        <taxon>eudicotyledons</taxon>
        <taxon>Gunneridae</taxon>
        <taxon>Pentapetalae</taxon>
        <taxon>asterids</taxon>
        <taxon>lamiids</taxon>
        <taxon>Solanales</taxon>
        <taxon>Solanaceae</taxon>
        <taxon>Solanoideae</taxon>
        <taxon>Capsiceae</taxon>
        <taxon>Capsicum</taxon>
    </lineage>
</organism>
<dbReference type="InterPro" id="IPR024034">
    <property type="entry name" value="ATPase_F1/V1_b/a_C"/>
</dbReference>
<evidence type="ECO:0000256" key="5">
    <source>
        <dbReference type="ARBA" id="ARBA00019294"/>
    </source>
</evidence>
<keyword evidence="12 16" id="KW-0472">Membrane</keyword>
<comment type="similarity">
    <text evidence="2">Belongs to the ATPase alpha/beta chains family.</text>
</comment>
<comment type="subunit">
    <text evidence="3">F-type ATPases have 2 components, CF(1) - the catalytic core - and CF(0) - the membrane proton channel. CF(1) has five subunits: alpha(3), beta(3), gamma(1), delta(1), epsilon(1). CF(0) has three main subunits: a, b and c.</text>
</comment>
<comment type="caution">
    <text evidence="18">The sequence shown here is derived from an EMBL/GenBank/DDBJ whole genome shotgun (WGS) entry which is preliminary data.</text>
</comment>
<evidence type="ECO:0000256" key="14">
    <source>
        <dbReference type="ARBA" id="ARBA00023310"/>
    </source>
</evidence>
<keyword evidence="7" id="KW-0547">Nucleotide-binding</keyword>
<dbReference type="InterPro" id="IPR055190">
    <property type="entry name" value="ATP-synt_VA_C"/>
</dbReference>
<dbReference type="Gene3D" id="1.10.1140.10">
    <property type="entry name" value="Bovine Mitochondrial F1-atpase, Atp Synthase Beta Chain, Chain D, domain 3"/>
    <property type="match status" value="1"/>
</dbReference>
<proteinExistence type="inferred from homology"/>
<keyword evidence="10" id="KW-1278">Translocase</keyword>